<organism evidence="5 6">
    <name type="scientific">Agromyces protaetiae</name>
    <dbReference type="NCBI Taxonomy" id="2509455"/>
    <lineage>
        <taxon>Bacteria</taxon>
        <taxon>Bacillati</taxon>
        <taxon>Actinomycetota</taxon>
        <taxon>Actinomycetes</taxon>
        <taxon>Micrococcales</taxon>
        <taxon>Microbacteriaceae</taxon>
        <taxon>Agromyces</taxon>
    </lineage>
</organism>
<dbReference type="SUPFAM" id="SSF46785">
    <property type="entry name" value="Winged helix' DNA-binding domain"/>
    <property type="match status" value="1"/>
</dbReference>
<evidence type="ECO:0000259" key="4">
    <source>
        <dbReference type="Pfam" id="PF12802"/>
    </source>
</evidence>
<evidence type="ECO:0000256" key="3">
    <source>
        <dbReference type="ARBA" id="ARBA00023163"/>
    </source>
</evidence>
<evidence type="ECO:0000313" key="6">
    <source>
        <dbReference type="Proteomes" id="UP000291259"/>
    </source>
</evidence>
<dbReference type="AlphaFoldDB" id="A0A4P6F871"/>
<protein>
    <submittedName>
        <fullName evidence="5">MarR family transcriptional regulator</fullName>
    </submittedName>
</protein>
<reference evidence="5 6" key="1">
    <citation type="submission" date="2019-01" db="EMBL/GenBank/DDBJ databases">
        <title>Genome sequencing of strain FW100M-8.</title>
        <authorList>
            <person name="Heo J."/>
            <person name="Kim S.-J."/>
            <person name="Kim J.-S."/>
            <person name="Hong S.-B."/>
            <person name="Kwon S.-W."/>
        </authorList>
    </citation>
    <scope>NUCLEOTIDE SEQUENCE [LARGE SCALE GENOMIC DNA]</scope>
    <source>
        <strain evidence="5 6">FW100M-8</strain>
    </source>
</reference>
<dbReference type="GO" id="GO:0003677">
    <property type="term" value="F:DNA binding"/>
    <property type="evidence" value="ECO:0007669"/>
    <property type="project" value="UniProtKB-KW"/>
</dbReference>
<keyword evidence="1" id="KW-0805">Transcription regulation</keyword>
<dbReference type="KEGG" id="agf:ET445_02005"/>
<dbReference type="OrthoDB" id="67158at2"/>
<proteinExistence type="predicted"/>
<dbReference type="InterPro" id="IPR000835">
    <property type="entry name" value="HTH_MarR-typ"/>
</dbReference>
<dbReference type="Pfam" id="PF12802">
    <property type="entry name" value="MarR_2"/>
    <property type="match status" value="1"/>
</dbReference>
<accession>A0A4P6F871</accession>
<dbReference type="PANTHER" id="PTHR38465">
    <property type="entry name" value="HTH-TYPE TRANSCRIPTIONAL REGULATOR MJ1563-RELATED"/>
    <property type="match status" value="1"/>
</dbReference>
<dbReference type="Gene3D" id="1.10.10.10">
    <property type="entry name" value="Winged helix-like DNA-binding domain superfamily/Winged helix DNA-binding domain"/>
    <property type="match status" value="1"/>
</dbReference>
<dbReference type="InterPro" id="IPR036388">
    <property type="entry name" value="WH-like_DNA-bd_sf"/>
</dbReference>
<dbReference type="Gene3D" id="1.10.287.160">
    <property type="entry name" value="HR1 repeat"/>
    <property type="match status" value="1"/>
</dbReference>
<sequence>MPRDEHALRAAVEQSAAVLTAAGFPKMPARVLMSLAVAERGGKTAAELADELTVSPAAISGAVRYLQTVGIIHRIPQPGSRRDKWELLDDAWYSTLVAKSPVYAAISALSDKLADAIGDDDSPPGARTREMARFYRFIDRKMPELLRDWEDERGSVG</sequence>
<keyword evidence="3" id="KW-0804">Transcription</keyword>
<feature type="domain" description="HTH marR-type" evidence="4">
    <location>
        <begin position="23"/>
        <end position="82"/>
    </location>
</feature>
<evidence type="ECO:0000256" key="2">
    <source>
        <dbReference type="ARBA" id="ARBA00023125"/>
    </source>
</evidence>
<dbReference type="InterPro" id="IPR052362">
    <property type="entry name" value="HTH-GbsR_regulator"/>
</dbReference>
<dbReference type="GO" id="GO:0003700">
    <property type="term" value="F:DNA-binding transcription factor activity"/>
    <property type="evidence" value="ECO:0007669"/>
    <property type="project" value="InterPro"/>
</dbReference>
<dbReference type="Proteomes" id="UP000291259">
    <property type="component" value="Chromosome"/>
</dbReference>
<keyword evidence="2" id="KW-0238">DNA-binding</keyword>
<dbReference type="EMBL" id="CP035491">
    <property type="protein sequence ID" value="QAY72290.1"/>
    <property type="molecule type" value="Genomic_DNA"/>
</dbReference>
<evidence type="ECO:0000313" key="5">
    <source>
        <dbReference type="EMBL" id="QAY72290.1"/>
    </source>
</evidence>
<gene>
    <name evidence="5" type="ORF">ET445_02005</name>
</gene>
<keyword evidence="6" id="KW-1185">Reference proteome</keyword>
<dbReference type="RefSeq" id="WP_129188366.1">
    <property type="nucleotide sequence ID" value="NZ_CP035491.1"/>
</dbReference>
<dbReference type="PANTHER" id="PTHR38465:SF2">
    <property type="entry name" value="HTH-TYPE TRANSCRIPTIONAL REGULATOR MMPR5"/>
    <property type="match status" value="1"/>
</dbReference>
<dbReference type="InterPro" id="IPR036390">
    <property type="entry name" value="WH_DNA-bd_sf"/>
</dbReference>
<evidence type="ECO:0000256" key="1">
    <source>
        <dbReference type="ARBA" id="ARBA00023015"/>
    </source>
</evidence>
<name>A0A4P6F871_9MICO</name>